<dbReference type="SUPFAM" id="SSF55729">
    <property type="entry name" value="Acyl-CoA N-acyltransferases (Nat)"/>
    <property type="match status" value="1"/>
</dbReference>
<gene>
    <name evidence="2" type="ORF">AB0I59_06925</name>
</gene>
<dbReference type="Pfam" id="PF08241">
    <property type="entry name" value="Methyltransf_11"/>
    <property type="match status" value="1"/>
</dbReference>
<dbReference type="Gene3D" id="3.40.630.30">
    <property type="match status" value="1"/>
</dbReference>
<name>A0ABV3G9V7_MICGL</name>
<sequence length="480" mass="53363">MSGRSGIEARWIDWDDGGDEIVGIRRRVLRDELGWTEDWVRHDKDPEGIHLCAFDNGEIMAAISAYVYEPGAPELAAMGLADTDGPTVQIGKRVELPAYRGRLISAEAGTSMLRQICESLVPSRFFLAVPAWVQQLIDRYARRNFVYHAEVGASDKALAIMKVEGKEELEEFYLKHRDLTRDYSARGDGIPVPSLVRFLVDGGREGLLAIERLAAEIRRPEMLSPRTEMSRLIARNEVVLTEQRSRLASAPFPPPPASLLDIGTGSGEYLAAVAGTRPLAGYHLRGVEPVAPLLSRARSSLPDCDVREGTAYATGEPGASHDVVTANFMFAHLRSPDLLLLETRRVLRPGGLLYVVDVDDRGFSGPEAITRLIHRRGRAYTGDRLIMNDLPKRAEEFGFRLVRRFSTALRSAAGPEPRSGHDELLIGERDVWNILFSGCSQADMEELLQEARDVCSSKQYEISMVLETHVYRLTPSRRSG</sequence>
<dbReference type="InterPro" id="IPR016181">
    <property type="entry name" value="Acyl_CoA_acyltransferase"/>
</dbReference>
<feature type="domain" description="Methyltransferase type 11" evidence="1">
    <location>
        <begin position="260"/>
        <end position="355"/>
    </location>
</feature>
<keyword evidence="2" id="KW-0489">Methyltransferase</keyword>
<dbReference type="GO" id="GO:0032259">
    <property type="term" value="P:methylation"/>
    <property type="evidence" value="ECO:0007669"/>
    <property type="project" value="UniProtKB-KW"/>
</dbReference>
<proteinExistence type="predicted"/>
<organism evidence="2 3">
    <name type="scientific">Microtetraspora glauca</name>
    <dbReference type="NCBI Taxonomy" id="1996"/>
    <lineage>
        <taxon>Bacteria</taxon>
        <taxon>Bacillati</taxon>
        <taxon>Actinomycetota</taxon>
        <taxon>Actinomycetes</taxon>
        <taxon>Streptosporangiales</taxon>
        <taxon>Streptosporangiaceae</taxon>
        <taxon>Microtetraspora</taxon>
    </lineage>
</organism>
<dbReference type="EC" id="2.1.-.-" evidence="2"/>
<accession>A0ABV3G9V7</accession>
<keyword evidence="3" id="KW-1185">Reference proteome</keyword>
<reference evidence="2 3" key="1">
    <citation type="submission" date="2024-06" db="EMBL/GenBank/DDBJ databases">
        <title>The Natural Products Discovery Center: Release of the First 8490 Sequenced Strains for Exploring Actinobacteria Biosynthetic Diversity.</title>
        <authorList>
            <person name="Kalkreuter E."/>
            <person name="Kautsar S.A."/>
            <person name="Yang D."/>
            <person name="Bader C.D."/>
            <person name="Teijaro C.N."/>
            <person name="Fluegel L."/>
            <person name="Davis C.M."/>
            <person name="Simpson J.R."/>
            <person name="Lauterbach L."/>
            <person name="Steele A.D."/>
            <person name="Gui C."/>
            <person name="Meng S."/>
            <person name="Li G."/>
            <person name="Viehrig K."/>
            <person name="Ye F."/>
            <person name="Su P."/>
            <person name="Kiefer A.F."/>
            <person name="Nichols A."/>
            <person name="Cepeda A.J."/>
            <person name="Yan W."/>
            <person name="Fan B."/>
            <person name="Jiang Y."/>
            <person name="Adhikari A."/>
            <person name="Zheng C.-J."/>
            <person name="Schuster L."/>
            <person name="Cowan T.M."/>
            <person name="Smanski M.J."/>
            <person name="Chevrette M.G."/>
            <person name="De Carvalho L.P.S."/>
            <person name="Shen B."/>
        </authorList>
    </citation>
    <scope>NUCLEOTIDE SEQUENCE [LARGE SCALE GENOMIC DNA]</scope>
    <source>
        <strain evidence="2 3">NPDC050100</strain>
    </source>
</reference>
<dbReference type="RefSeq" id="WP_358130923.1">
    <property type="nucleotide sequence ID" value="NZ_JBFALK010000003.1"/>
</dbReference>
<evidence type="ECO:0000259" key="1">
    <source>
        <dbReference type="Pfam" id="PF08241"/>
    </source>
</evidence>
<evidence type="ECO:0000313" key="2">
    <source>
        <dbReference type="EMBL" id="MEV0968351.1"/>
    </source>
</evidence>
<dbReference type="SUPFAM" id="SSF53335">
    <property type="entry name" value="S-adenosyl-L-methionine-dependent methyltransferases"/>
    <property type="match status" value="1"/>
</dbReference>
<dbReference type="Proteomes" id="UP001551675">
    <property type="component" value="Unassembled WGS sequence"/>
</dbReference>
<dbReference type="InterPro" id="IPR029063">
    <property type="entry name" value="SAM-dependent_MTases_sf"/>
</dbReference>
<dbReference type="EMBL" id="JBFALK010000003">
    <property type="protein sequence ID" value="MEV0968351.1"/>
    <property type="molecule type" value="Genomic_DNA"/>
</dbReference>
<dbReference type="Gene3D" id="3.40.50.150">
    <property type="entry name" value="Vaccinia Virus protein VP39"/>
    <property type="match status" value="1"/>
</dbReference>
<dbReference type="CDD" id="cd02440">
    <property type="entry name" value="AdoMet_MTases"/>
    <property type="match status" value="1"/>
</dbReference>
<evidence type="ECO:0000313" key="3">
    <source>
        <dbReference type="Proteomes" id="UP001551675"/>
    </source>
</evidence>
<dbReference type="GO" id="GO:0008168">
    <property type="term" value="F:methyltransferase activity"/>
    <property type="evidence" value="ECO:0007669"/>
    <property type="project" value="UniProtKB-KW"/>
</dbReference>
<protein>
    <submittedName>
        <fullName evidence="2">Class I SAM-dependent methyltransferase</fullName>
        <ecNumber evidence="2">2.1.-.-</ecNumber>
    </submittedName>
</protein>
<comment type="caution">
    <text evidence="2">The sequence shown here is derived from an EMBL/GenBank/DDBJ whole genome shotgun (WGS) entry which is preliminary data.</text>
</comment>
<keyword evidence="2" id="KW-0808">Transferase</keyword>
<dbReference type="InterPro" id="IPR013216">
    <property type="entry name" value="Methyltransf_11"/>
</dbReference>